<sequence length="100" mass="11379">RTSLVQSRASKPCETPRTSLAIRNTSAPNYSTLFPQSLNVTAACNPAYLLFRRQRVMRDAWPPEVVFFRDPFAKGVVYWQSSEPELSLIVQLLITTEFLS</sequence>
<proteinExistence type="predicted"/>
<accession>A0A061QPU0</accession>
<protein>
    <submittedName>
        <fullName evidence="1">Uncharacterized protein</fullName>
    </submittedName>
</protein>
<dbReference type="AlphaFoldDB" id="A0A061QPU0"/>
<feature type="non-terminal residue" evidence="1">
    <location>
        <position position="1"/>
    </location>
</feature>
<name>A0A061QPU0_9CHLO</name>
<dbReference type="EMBL" id="GBEZ01025373">
    <property type="protein sequence ID" value="JAC61708.1"/>
    <property type="molecule type" value="Transcribed_RNA"/>
</dbReference>
<organism evidence="1">
    <name type="scientific">Tetraselmis sp. GSL018</name>
    <dbReference type="NCBI Taxonomy" id="582737"/>
    <lineage>
        <taxon>Eukaryota</taxon>
        <taxon>Viridiplantae</taxon>
        <taxon>Chlorophyta</taxon>
        <taxon>core chlorophytes</taxon>
        <taxon>Chlorodendrophyceae</taxon>
        <taxon>Chlorodendrales</taxon>
        <taxon>Chlorodendraceae</taxon>
        <taxon>Tetraselmis</taxon>
    </lineage>
</organism>
<evidence type="ECO:0000313" key="1">
    <source>
        <dbReference type="EMBL" id="JAC61708.1"/>
    </source>
</evidence>
<reference evidence="1" key="1">
    <citation type="submission" date="2014-05" db="EMBL/GenBank/DDBJ databases">
        <title>The transcriptome of the halophilic microalga Tetraselmis sp. GSL018 isolated from the Great Salt Lake, Utah.</title>
        <authorList>
            <person name="Jinkerson R.E."/>
            <person name="D'Adamo S."/>
            <person name="Posewitz M.C."/>
        </authorList>
    </citation>
    <scope>NUCLEOTIDE SEQUENCE</scope>
    <source>
        <strain evidence="1">GSL018</strain>
    </source>
</reference>
<feature type="non-terminal residue" evidence="1">
    <location>
        <position position="100"/>
    </location>
</feature>
<gene>
    <name evidence="1" type="ORF">TSPGSL018_25472</name>
</gene>